<dbReference type="eggNOG" id="ENOG5030FR1">
    <property type="taxonomic scope" value="Bacteria"/>
</dbReference>
<name>A8RXA6_ENTBW</name>
<evidence type="ECO:0000313" key="2">
    <source>
        <dbReference type="EMBL" id="EDP14855.1"/>
    </source>
</evidence>
<reference evidence="2 3" key="1">
    <citation type="submission" date="2007-08" db="EMBL/GenBank/DDBJ databases">
        <authorList>
            <person name="Fulton L."/>
            <person name="Clifton S."/>
            <person name="Fulton B."/>
            <person name="Xu J."/>
            <person name="Minx P."/>
            <person name="Pepin K.H."/>
            <person name="Johnson M."/>
            <person name="Thiruvilangam P."/>
            <person name="Bhonagiri V."/>
            <person name="Nash W.E."/>
            <person name="Mardis E.R."/>
            <person name="Wilson R.K."/>
        </authorList>
    </citation>
    <scope>NUCLEOTIDE SEQUENCE [LARGE SCALE GENOMIC DNA]</scope>
    <source>
        <strain evidence="3">ATCC BAA-613 / DSM 15670 / CCUG 46953 / JCM 12243 / WAL 16351</strain>
    </source>
</reference>
<accession>A8RXA6</accession>
<proteinExistence type="predicted"/>
<protein>
    <submittedName>
        <fullName evidence="2">Uncharacterized protein</fullName>
    </submittedName>
</protein>
<evidence type="ECO:0000313" key="3">
    <source>
        <dbReference type="Proteomes" id="UP000005396"/>
    </source>
</evidence>
<organism evidence="2 3">
    <name type="scientific">Enterocloster bolteae (strain ATCC BAA-613 / DSM 15670 / CCUG 46953 / JCM 12243 / WAL 16351)</name>
    <name type="common">Clostridium bolteae</name>
    <dbReference type="NCBI Taxonomy" id="411902"/>
    <lineage>
        <taxon>Bacteria</taxon>
        <taxon>Bacillati</taxon>
        <taxon>Bacillota</taxon>
        <taxon>Clostridia</taxon>
        <taxon>Lachnospirales</taxon>
        <taxon>Lachnospiraceae</taxon>
        <taxon>Enterocloster</taxon>
    </lineage>
</organism>
<sequence length="1068" mass="118897">MDKASWNDCRKGAAGMNQRQMSCSIAVEGAVKGCPAKLAVWYDKNEMSFYGELQMDQRGPAGLLEAVNSEMASKFEAYASGLVHASSQRATLSCIHGITALGYGEPGLYFKAAAGRGSAAILFSFSADSNGGNAQVSSLMDAVKKAADFFGMEEFYFFGRVGKGLSPRDLMAEAPGAEAFPSRIDRCSLLTYSHLKLNGDSVFEKALRELFGLKEAQLFLGAGEDGFLCMAAIPASKNSFMESRNMCLAVELRSRALSLALQGSFRFAFVPDMEFHVNCGISRTRFMVEAFGEVREPIPLAGPFSIGDTCLAVGFDRGPSFAMFANLYIREIHLFGAVMLTVAGSVPKLDLLSAAVSDLSIPILVRNLLGCSFDGLDSIDFIRILGLPFQDMQAFDREMVKRADGARLAEAFNQRIHDNSLVLERDQVKASPFGDGVDLVDQRRMRHYYIDGSGGIKLTAQFYYADVNTRLGSYTVERGIFVCGVIEIFKVRFEVLFSFREGDGVLAYGRIPEVNLGFLKLGPSQAGQESGEALPVPADSVLRQFMGKEQRGIVFFLSAGKKDVTFYLDGRIELLSILYFETRIIFCKGLISIDVRFNWLAIFDVSIHLKVNYQDFNRGGFEFRLVIDTSKLAEKLKAVQESINRAIDRLRDKIKNATREIDRAQAHVNELYGQIDSLNRKIEDCKRSIRNAKWWKKAFVAIAKGIEIGAYEVAKAGIYVAIGVATAALQVAKAAVQLAGKVGEGVMKAVNAVIQGALSFFYINRLELYGKANMSEQEFRASIEFVALGKTYRYETKMGHSALKSDAAGAVSGNMNGQMKNDLDHIEDGAFRSNFRRYSHETYTIEEQCRRLAGAREQMKSSTRLMRSMQEAYIREFSEPMSDFDQMNQEYMNALDCVGGILSTGEQAGDVKALSGSMGGLKRKITLKEKEGVFRDEELSELKDVIRNYDQAKLLYDEVKKSMSAVESQRKQMLSYAELQKQKTGEQKQKKALSAAEGSMERVLNKTEEAMYRSFPVDRSGKNYINLSREELIHQYMDEARQEFGARTSENVRVMRNRSRKGRYDSRL</sequence>
<reference evidence="2 3" key="2">
    <citation type="submission" date="2007-09" db="EMBL/GenBank/DDBJ databases">
        <title>Draft genome sequence of Clostridium bolteae (ATCC BAA-613).</title>
        <authorList>
            <person name="Sudarsanam P."/>
            <person name="Ley R."/>
            <person name="Guruge J."/>
            <person name="Turnbaugh P.J."/>
            <person name="Mahowald M."/>
            <person name="Liep D."/>
            <person name="Gordon J."/>
        </authorList>
    </citation>
    <scope>NUCLEOTIDE SEQUENCE [LARGE SCALE GENOMIC DNA]</scope>
    <source>
        <strain evidence="3">ATCC BAA-613 / DSM 15670 / CCUG 46953 / JCM 12243 / WAL 16351</strain>
    </source>
</reference>
<dbReference type="PaxDb" id="411902-CLOBOL_04835"/>
<feature type="coiled-coil region" evidence="1">
    <location>
        <begin position="633"/>
        <end position="688"/>
    </location>
</feature>
<dbReference type="AlphaFoldDB" id="A8RXA6"/>
<comment type="caution">
    <text evidence="2">The sequence shown here is derived from an EMBL/GenBank/DDBJ whole genome shotgun (WGS) entry which is preliminary data.</text>
</comment>
<gene>
    <name evidence="2" type="ORF">CLOBOL_04835</name>
</gene>
<dbReference type="SUPFAM" id="SSF58100">
    <property type="entry name" value="Bacterial hemolysins"/>
    <property type="match status" value="1"/>
</dbReference>
<dbReference type="EMBL" id="ABCC02000038">
    <property type="protein sequence ID" value="EDP14855.1"/>
    <property type="molecule type" value="Genomic_DNA"/>
</dbReference>
<evidence type="ECO:0000256" key="1">
    <source>
        <dbReference type="SAM" id="Coils"/>
    </source>
</evidence>
<dbReference type="Proteomes" id="UP000005396">
    <property type="component" value="Unassembled WGS sequence"/>
</dbReference>
<keyword evidence="1" id="KW-0175">Coiled coil</keyword>
<dbReference type="HOGENOM" id="CLU_292366_0_0_9"/>